<gene>
    <name evidence="4" type="ORF">Slin15195_G074380</name>
</gene>
<feature type="domain" description="Apple" evidence="3">
    <location>
        <begin position="45"/>
        <end position="116"/>
    </location>
</feature>
<evidence type="ECO:0000256" key="2">
    <source>
        <dbReference type="SAM" id="SignalP"/>
    </source>
</evidence>
<evidence type="ECO:0000313" key="5">
    <source>
        <dbReference type="Proteomes" id="UP001056384"/>
    </source>
</evidence>
<evidence type="ECO:0000256" key="1">
    <source>
        <dbReference type="SAM" id="MobiDB-lite"/>
    </source>
</evidence>
<evidence type="ECO:0000259" key="3">
    <source>
        <dbReference type="PROSITE" id="PS50948"/>
    </source>
</evidence>
<feature type="region of interest" description="Disordered" evidence="1">
    <location>
        <begin position="120"/>
        <end position="191"/>
    </location>
</feature>
<dbReference type="InterPro" id="IPR003609">
    <property type="entry name" value="Pan_app"/>
</dbReference>
<feature type="signal peptide" evidence="2">
    <location>
        <begin position="1"/>
        <end position="22"/>
    </location>
</feature>
<keyword evidence="2" id="KW-0732">Signal</keyword>
<dbReference type="Proteomes" id="UP001056384">
    <property type="component" value="Chromosome 6"/>
</dbReference>
<reference evidence="4" key="1">
    <citation type="submission" date="2022-06" db="EMBL/GenBank/DDBJ databases">
        <title>Complete genome sequences of two strains of the flax pathogen Septoria linicola.</title>
        <authorList>
            <person name="Lapalu N."/>
            <person name="Simon A."/>
            <person name="Demenou B."/>
            <person name="Paumier D."/>
            <person name="Guillot M.-P."/>
            <person name="Gout L."/>
            <person name="Valade R."/>
        </authorList>
    </citation>
    <scope>NUCLEOTIDE SEQUENCE</scope>
    <source>
        <strain evidence="4">SE15195</strain>
    </source>
</reference>
<dbReference type="PROSITE" id="PS50948">
    <property type="entry name" value="PAN"/>
    <property type="match status" value="1"/>
</dbReference>
<protein>
    <submittedName>
        <fullName evidence="4">PAN/Apple domain-containing protein</fullName>
    </submittedName>
</protein>
<accession>A0A9Q9ELA5</accession>
<name>A0A9Q9ELA5_9PEZI</name>
<dbReference type="EMBL" id="CP099423">
    <property type="protein sequence ID" value="USW54119.1"/>
    <property type="molecule type" value="Genomic_DNA"/>
</dbReference>
<proteinExistence type="predicted"/>
<organism evidence="4 5">
    <name type="scientific">Septoria linicola</name>
    <dbReference type="NCBI Taxonomy" id="215465"/>
    <lineage>
        <taxon>Eukaryota</taxon>
        <taxon>Fungi</taxon>
        <taxon>Dikarya</taxon>
        <taxon>Ascomycota</taxon>
        <taxon>Pezizomycotina</taxon>
        <taxon>Dothideomycetes</taxon>
        <taxon>Dothideomycetidae</taxon>
        <taxon>Mycosphaerellales</taxon>
        <taxon>Mycosphaerellaceae</taxon>
        <taxon>Septoria</taxon>
    </lineage>
</organism>
<evidence type="ECO:0000313" key="4">
    <source>
        <dbReference type="EMBL" id="USW54119.1"/>
    </source>
</evidence>
<feature type="chain" id="PRO_5040300287" evidence="2">
    <location>
        <begin position="23"/>
        <end position="294"/>
    </location>
</feature>
<sequence>MRLSTLISGLLLTLGVSAEVAAGPPDQSQSLHLPPIARSDSRGTCGAVGYDKNRPGSYKTILGACIQAQCLRHCKQSSKCQSYAVDKDSCSLYSAPVHGNLKSGYGATRRFYDKSCPCPTKVTSTPTKSVTTSTTKTNTKSTSQSTSGATTTSSLIITSSSTTSPSTTIASTTTVSTTTASTTTASTTTASTTTSSLIPTATFAIRVTGTDGTDYGLVQRDFAFDAFRAPLQGGIDPLLVRLETPAGAETSTTFSQANIITLNSARFPDLVYFSLGVNANNRDIPNDLSQQNFK</sequence>
<keyword evidence="5" id="KW-1185">Reference proteome</keyword>
<dbReference type="AlphaFoldDB" id="A0A9Q9ELA5"/>